<organism evidence="1 2">
    <name type="scientific">Panagrolaimus sp. ES5</name>
    <dbReference type="NCBI Taxonomy" id="591445"/>
    <lineage>
        <taxon>Eukaryota</taxon>
        <taxon>Metazoa</taxon>
        <taxon>Ecdysozoa</taxon>
        <taxon>Nematoda</taxon>
        <taxon>Chromadorea</taxon>
        <taxon>Rhabditida</taxon>
        <taxon>Tylenchina</taxon>
        <taxon>Panagrolaimomorpha</taxon>
        <taxon>Panagrolaimoidea</taxon>
        <taxon>Panagrolaimidae</taxon>
        <taxon>Panagrolaimus</taxon>
    </lineage>
</organism>
<accession>A0AC34F9Z9</accession>
<reference evidence="2" key="1">
    <citation type="submission" date="2022-11" db="UniProtKB">
        <authorList>
            <consortium name="WormBaseParasite"/>
        </authorList>
    </citation>
    <scope>IDENTIFICATION</scope>
</reference>
<dbReference type="Proteomes" id="UP000887579">
    <property type="component" value="Unplaced"/>
</dbReference>
<evidence type="ECO:0000313" key="1">
    <source>
        <dbReference type="Proteomes" id="UP000887579"/>
    </source>
</evidence>
<sequence length="275" mass="30869">MIASCPDGSIEWQKNCYFFHNNTIGFAAAEIECVQNYYGHLVSIHDAFTDSILAQEGGTHFLQSTVTDFWIGLTDMMPSGNWSWTDGTSFDFNNWAKGEPKNITGNDCATLTISDGYWQTNDCFIEKPYICKVAKNTFEPSPTYPVYAYCPYPFIYFEPSHSCYGNGNMTGPLDWTTAEKYCEAFGGHLPSVHSKEEAMLLGYNVFAANSDFWTGAYSNDGGNTWKWSDGTKWDYNPWAQTYPFAKGNSCGVMWGGAIANFPCTEQHRPICKKSL</sequence>
<name>A0AC34F9Z9_9BILA</name>
<dbReference type="WBParaSite" id="ES5_v2.g14103.t1">
    <property type="protein sequence ID" value="ES5_v2.g14103.t1"/>
    <property type="gene ID" value="ES5_v2.g14103"/>
</dbReference>
<evidence type="ECO:0000313" key="2">
    <source>
        <dbReference type="WBParaSite" id="ES5_v2.g14103.t1"/>
    </source>
</evidence>
<proteinExistence type="predicted"/>
<protein>
    <submittedName>
        <fullName evidence="2">C-type lectin domain-containing protein</fullName>
    </submittedName>
</protein>